<name>A0ABN2XH36_9MICC</name>
<feature type="compositionally biased region" description="Basic residues" evidence="1">
    <location>
        <begin position="23"/>
        <end position="32"/>
    </location>
</feature>
<accession>A0ABN2XH36</accession>
<gene>
    <name evidence="2" type="ORF">GCM10009824_07210</name>
</gene>
<evidence type="ECO:0000313" key="2">
    <source>
        <dbReference type="EMBL" id="GAA2111707.1"/>
    </source>
</evidence>
<proteinExistence type="predicted"/>
<reference evidence="2 3" key="1">
    <citation type="journal article" date="2019" name="Int. J. Syst. Evol. Microbiol.">
        <title>The Global Catalogue of Microorganisms (GCM) 10K type strain sequencing project: providing services to taxonomists for standard genome sequencing and annotation.</title>
        <authorList>
            <consortium name="The Broad Institute Genomics Platform"/>
            <consortium name="The Broad Institute Genome Sequencing Center for Infectious Disease"/>
            <person name="Wu L."/>
            <person name="Ma J."/>
        </authorList>
    </citation>
    <scope>NUCLEOTIDE SEQUENCE [LARGE SCALE GENOMIC DNA]</scope>
    <source>
        <strain evidence="2 3">JCM 15914</strain>
    </source>
</reference>
<keyword evidence="3" id="KW-1185">Reference proteome</keyword>
<protein>
    <submittedName>
        <fullName evidence="2">Uncharacterized protein</fullName>
    </submittedName>
</protein>
<dbReference type="Proteomes" id="UP001500166">
    <property type="component" value="Unassembled WGS sequence"/>
</dbReference>
<feature type="region of interest" description="Disordered" evidence="1">
    <location>
        <begin position="1"/>
        <end position="40"/>
    </location>
</feature>
<comment type="caution">
    <text evidence="2">The sequence shown here is derived from an EMBL/GenBank/DDBJ whole genome shotgun (WGS) entry which is preliminary data.</text>
</comment>
<sequence length="73" mass="7995">MPLEPLNLCQISPAPPRPGEKPAKHHGRQHPRPHPDRLPGVLHGVIPVPDLAIRRVTTVQLTASAVITRRGSR</sequence>
<evidence type="ECO:0000313" key="3">
    <source>
        <dbReference type="Proteomes" id="UP001500166"/>
    </source>
</evidence>
<evidence type="ECO:0000256" key="1">
    <source>
        <dbReference type="SAM" id="MobiDB-lite"/>
    </source>
</evidence>
<organism evidence="2 3">
    <name type="scientific">Kocuria atrinae</name>
    <dbReference type="NCBI Taxonomy" id="592377"/>
    <lineage>
        <taxon>Bacteria</taxon>
        <taxon>Bacillati</taxon>
        <taxon>Actinomycetota</taxon>
        <taxon>Actinomycetes</taxon>
        <taxon>Micrococcales</taxon>
        <taxon>Micrococcaceae</taxon>
        <taxon>Kocuria</taxon>
    </lineage>
</organism>
<dbReference type="EMBL" id="BAAAQA010000004">
    <property type="protein sequence ID" value="GAA2111707.1"/>
    <property type="molecule type" value="Genomic_DNA"/>
</dbReference>